<feature type="signal peptide" evidence="6">
    <location>
        <begin position="1"/>
        <end position="20"/>
    </location>
</feature>
<dbReference type="SUPFAM" id="SSF51905">
    <property type="entry name" value="FAD/NAD(P)-binding domain"/>
    <property type="match status" value="1"/>
</dbReference>
<dbReference type="PANTHER" id="PTHR11552:SF147">
    <property type="entry name" value="CHOLINE DEHYDROGENASE, MITOCHONDRIAL"/>
    <property type="match status" value="1"/>
</dbReference>
<dbReference type="InterPro" id="IPR000172">
    <property type="entry name" value="GMC_OxRdtase_N"/>
</dbReference>
<feature type="chain" id="PRO_5032607598" description="Glucose-methanol-choline oxidoreductase N-terminal domain-containing protein" evidence="6">
    <location>
        <begin position="21"/>
        <end position="445"/>
    </location>
</feature>
<evidence type="ECO:0000259" key="7">
    <source>
        <dbReference type="Pfam" id="PF00732"/>
    </source>
</evidence>
<evidence type="ECO:0000313" key="10">
    <source>
        <dbReference type="Proteomes" id="UP000663838"/>
    </source>
</evidence>
<feature type="binding site" evidence="5">
    <location>
        <position position="137"/>
    </location>
    <ligand>
        <name>FAD</name>
        <dbReference type="ChEBI" id="CHEBI:57692"/>
    </ligand>
</feature>
<dbReference type="Gene3D" id="3.50.50.60">
    <property type="entry name" value="FAD/NAD(P)-binding domain"/>
    <property type="match status" value="1"/>
</dbReference>
<comment type="caution">
    <text evidence="9">The sequence shown here is derived from an EMBL/GenBank/DDBJ whole genome shotgun (WGS) entry which is preliminary data.</text>
</comment>
<evidence type="ECO:0000256" key="1">
    <source>
        <dbReference type="ARBA" id="ARBA00001974"/>
    </source>
</evidence>
<dbReference type="SUPFAM" id="SSF54373">
    <property type="entry name" value="FAD-linked reductases, C-terminal domain"/>
    <property type="match status" value="1"/>
</dbReference>
<dbReference type="PIRSF" id="PIRSF000137">
    <property type="entry name" value="Alcohol_oxidase"/>
    <property type="match status" value="1"/>
</dbReference>
<evidence type="ECO:0000256" key="6">
    <source>
        <dbReference type="SAM" id="SignalP"/>
    </source>
</evidence>
<keyword evidence="4 5" id="KW-0274">FAD</keyword>
<sequence>MQLFTYGIVLFAFTLYLVKNLPSPQRKISTTTITEPVAERWERDFSQTKIDGTTYNYIIVGSGSARSVLANRLSEQGDKRALFIEVGGANSNDEIHMPCACGTCQRGDIDWQYKTIPQLYSHFGCANQQSSRPRDKVLGGCASINYMQYVRGDPHDYDSWKLPQWSFEKMLPYLKKLERADSNTIPRNNHFRNYDHDKGMMDVTMLDDANATNQMFIEACEKNGFHETKDYNAEESVVVKRISSLDEEEFIGGKEVILSAGAIEKKLQIPVIIDLPGVGKNLQYHLCALLFYLSSIPTLSARDLTPENLQQWATHGRGLLTSCGIESLTWCQLNEDGNFRTRYMCLIFKCILVLLQYDIELFKSLNLKLDTFDNHYKQYLEDGSQWTVVYLPTLLHSKSKGEITLASSDPLVHPVIDPNYLAEKEDVHALIEGCKLAENICRLNL</sequence>
<evidence type="ECO:0000256" key="4">
    <source>
        <dbReference type="ARBA" id="ARBA00022827"/>
    </source>
</evidence>
<dbReference type="AlphaFoldDB" id="A0A821MVA9"/>
<evidence type="ECO:0000256" key="5">
    <source>
        <dbReference type="PIRSR" id="PIRSR000137-2"/>
    </source>
</evidence>
<dbReference type="PANTHER" id="PTHR11552">
    <property type="entry name" value="GLUCOSE-METHANOL-CHOLINE GMC OXIDOREDUCTASE"/>
    <property type="match status" value="1"/>
</dbReference>
<dbReference type="InterPro" id="IPR036188">
    <property type="entry name" value="FAD/NAD-bd_sf"/>
</dbReference>
<dbReference type="InterPro" id="IPR012132">
    <property type="entry name" value="GMC_OxRdtase"/>
</dbReference>
<dbReference type="InterPro" id="IPR007867">
    <property type="entry name" value="GMC_OxRtase_C"/>
</dbReference>
<dbReference type="GO" id="GO:0050660">
    <property type="term" value="F:flavin adenine dinucleotide binding"/>
    <property type="evidence" value="ECO:0007669"/>
    <property type="project" value="InterPro"/>
</dbReference>
<organism evidence="9 10">
    <name type="scientific">Rotaria socialis</name>
    <dbReference type="NCBI Taxonomy" id="392032"/>
    <lineage>
        <taxon>Eukaryota</taxon>
        <taxon>Metazoa</taxon>
        <taxon>Spiralia</taxon>
        <taxon>Gnathifera</taxon>
        <taxon>Rotifera</taxon>
        <taxon>Eurotatoria</taxon>
        <taxon>Bdelloidea</taxon>
        <taxon>Philodinida</taxon>
        <taxon>Philodinidae</taxon>
        <taxon>Rotaria</taxon>
    </lineage>
</organism>
<comment type="similarity">
    <text evidence="2">Belongs to the GMC oxidoreductase family.</text>
</comment>
<keyword evidence="6" id="KW-0732">Signal</keyword>
<feature type="domain" description="Glucose-methanol-choline oxidoreductase N-terminal" evidence="7">
    <location>
        <begin position="55"/>
        <end position="233"/>
    </location>
</feature>
<evidence type="ECO:0000256" key="3">
    <source>
        <dbReference type="ARBA" id="ARBA00022630"/>
    </source>
</evidence>
<proteinExistence type="inferred from homology"/>
<dbReference type="Gene3D" id="3.30.560.10">
    <property type="entry name" value="Glucose Oxidase, domain 3"/>
    <property type="match status" value="1"/>
</dbReference>
<comment type="cofactor">
    <cofactor evidence="1 5">
        <name>FAD</name>
        <dbReference type="ChEBI" id="CHEBI:57692"/>
    </cofactor>
</comment>
<keyword evidence="3" id="KW-0285">Flavoprotein</keyword>
<dbReference type="GO" id="GO:0016614">
    <property type="term" value="F:oxidoreductase activity, acting on CH-OH group of donors"/>
    <property type="evidence" value="ECO:0007669"/>
    <property type="project" value="InterPro"/>
</dbReference>
<accession>A0A821MVA9</accession>
<dbReference type="EMBL" id="CAJOBS010001905">
    <property type="protein sequence ID" value="CAF4773487.1"/>
    <property type="molecule type" value="Genomic_DNA"/>
</dbReference>
<feature type="domain" description="Glucose-methanol-choline oxidoreductase C-terminal" evidence="8">
    <location>
        <begin position="398"/>
        <end position="441"/>
    </location>
</feature>
<protein>
    <recommendedName>
        <fullName evidence="11">Glucose-methanol-choline oxidoreductase N-terminal domain-containing protein</fullName>
    </recommendedName>
</protein>
<evidence type="ECO:0008006" key="11">
    <source>
        <dbReference type="Google" id="ProtNLM"/>
    </source>
</evidence>
<gene>
    <name evidence="9" type="ORF">TOA249_LOCUS21731</name>
</gene>
<evidence type="ECO:0000256" key="2">
    <source>
        <dbReference type="ARBA" id="ARBA00010790"/>
    </source>
</evidence>
<name>A0A821MVA9_9BILA</name>
<dbReference type="Proteomes" id="UP000663838">
    <property type="component" value="Unassembled WGS sequence"/>
</dbReference>
<evidence type="ECO:0000259" key="8">
    <source>
        <dbReference type="Pfam" id="PF05199"/>
    </source>
</evidence>
<evidence type="ECO:0000313" key="9">
    <source>
        <dbReference type="EMBL" id="CAF4773487.1"/>
    </source>
</evidence>
<dbReference type="Pfam" id="PF00732">
    <property type="entry name" value="GMC_oxred_N"/>
    <property type="match status" value="1"/>
</dbReference>
<reference evidence="9" key="1">
    <citation type="submission" date="2021-02" db="EMBL/GenBank/DDBJ databases">
        <authorList>
            <person name="Nowell W R."/>
        </authorList>
    </citation>
    <scope>NUCLEOTIDE SEQUENCE</scope>
</reference>
<dbReference type="Pfam" id="PF05199">
    <property type="entry name" value="GMC_oxred_C"/>
    <property type="match status" value="1"/>
</dbReference>